<dbReference type="Proteomes" id="UP000324222">
    <property type="component" value="Unassembled WGS sequence"/>
</dbReference>
<keyword evidence="3" id="KW-1185">Reference proteome</keyword>
<feature type="compositionally biased region" description="Basic and acidic residues" evidence="1">
    <location>
        <begin position="15"/>
        <end position="29"/>
    </location>
</feature>
<name>A0A5B7FCD8_PORTR</name>
<evidence type="ECO:0000313" key="3">
    <source>
        <dbReference type="Proteomes" id="UP000324222"/>
    </source>
</evidence>
<evidence type="ECO:0000313" key="2">
    <source>
        <dbReference type="EMBL" id="MPC44821.1"/>
    </source>
</evidence>
<gene>
    <name evidence="2" type="ORF">E2C01_038501</name>
</gene>
<feature type="compositionally biased region" description="Polar residues" evidence="1">
    <location>
        <begin position="1"/>
        <end position="14"/>
    </location>
</feature>
<feature type="region of interest" description="Disordered" evidence="1">
    <location>
        <begin position="1"/>
        <end position="29"/>
    </location>
</feature>
<proteinExistence type="predicted"/>
<dbReference type="AlphaFoldDB" id="A0A5B7FCD8"/>
<dbReference type="EMBL" id="VSRR010006452">
    <property type="protein sequence ID" value="MPC44821.1"/>
    <property type="molecule type" value="Genomic_DNA"/>
</dbReference>
<protein>
    <submittedName>
        <fullName evidence="2">Uncharacterized protein</fullName>
    </submittedName>
</protein>
<accession>A0A5B7FCD8</accession>
<evidence type="ECO:0000256" key="1">
    <source>
        <dbReference type="SAM" id="MobiDB-lite"/>
    </source>
</evidence>
<sequence>MPQSIKTSPTSAESQGKKTEARRGPRDGLETYHALTSRPYTHYSSCAVITTTTITTITIITRE</sequence>
<comment type="caution">
    <text evidence="2">The sequence shown here is derived from an EMBL/GenBank/DDBJ whole genome shotgun (WGS) entry which is preliminary data.</text>
</comment>
<reference evidence="2 3" key="1">
    <citation type="submission" date="2019-05" db="EMBL/GenBank/DDBJ databases">
        <title>Another draft genome of Portunus trituberculatus and its Hox gene families provides insights of decapod evolution.</title>
        <authorList>
            <person name="Jeong J.-H."/>
            <person name="Song I."/>
            <person name="Kim S."/>
            <person name="Choi T."/>
            <person name="Kim D."/>
            <person name="Ryu S."/>
            <person name="Kim W."/>
        </authorList>
    </citation>
    <scope>NUCLEOTIDE SEQUENCE [LARGE SCALE GENOMIC DNA]</scope>
    <source>
        <tissue evidence="2">Muscle</tissue>
    </source>
</reference>
<organism evidence="2 3">
    <name type="scientific">Portunus trituberculatus</name>
    <name type="common">Swimming crab</name>
    <name type="synonym">Neptunus trituberculatus</name>
    <dbReference type="NCBI Taxonomy" id="210409"/>
    <lineage>
        <taxon>Eukaryota</taxon>
        <taxon>Metazoa</taxon>
        <taxon>Ecdysozoa</taxon>
        <taxon>Arthropoda</taxon>
        <taxon>Crustacea</taxon>
        <taxon>Multicrustacea</taxon>
        <taxon>Malacostraca</taxon>
        <taxon>Eumalacostraca</taxon>
        <taxon>Eucarida</taxon>
        <taxon>Decapoda</taxon>
        <taxon>Pleocyemata</taxon>
        <taxon>Brachyura</taxon>
        <taxon>Eubrachyura</taxon>
        <taxon>Portunoidea</taxon>
        <taxon>Portunidae</taxon>
        <taxon>Portuninae</taxon>
        <taxon>Portunus</taxon>
    </lineage>
</organism>